<sequence length="176" mass="17547">PPQPQHQGNIYAQAINSVNGPVEQDERLQREEPPTHKRQMSGGGGAWEPYSEPTPTIPQAPPQPPPTVPPAPLAPPAPPMAPPVPCAPPAPPAPAPPPAPSGGPPPPPPIPAGGFPTPPGAGGSNQGGANQGGFAAALQGAKLRKTIKSEEKETVGVVADRGNAGSGLANTGTIRP</sequence>
<feature type="compositionally biased region" description="Basic and acidic residues" evidence="1">
    <location>
        <begin position="24"/>
        <end position="35"/>
    </location>
</feature>
<proteinExistence type="predicted"/>
<feature type="non-terminal residue" evidence="2">
    <location>
        <position position="1"/>
    </location>
</feature>
<protein>
    <submittedName>
        <fullName evidence="2">Uncharacterized protein</fullName>
    </submittedName>
</protein>
<feature type="compositionally biased region" description="Polar residues" evidence="1">
    <location>
        <begin position="1"/>
        <end position="19"/>
    </location>
</feature>
<evidence type="ECO:0000256" key="1">
    <source>
        <dbReference type="SAM" id="MobiDB-lite"/>
    </source>
</evidence>
<gene>
    <name evidence="2" type="primary">ORF5246</name>
</gene>
<reference evidence="2" key="1">
    <citation type="submission" date="2014-12" db="EMBL/GenBank/DDBJ databases">
        <title>Insight into the proteome of Arion vulgaris.</title>
        <authorList>
            <person name="Aradska J."/>
            <person name="Bulat T."/>
            <person name="Smidak R."/>
            <person name="Sarate P."/>
            <person name="Gangsoo J."/>
            <person name="Sialana F."/>
            <person name="Bilban M."/>
            <person name="Lubec G."/>
        </authorList>
    </citation>
    <scope>NUCLEOTIDE SEQUENCE</scope>
    <source>
        <tissue evidence="2">Skin</tissue>
    </source>
</reference>
<name>A0A0B6XY07_9EUPU</name>
<feature type="compositionally biased region" description="Pro residues" evidence="1">
    <location>
        <begin position="55"/>
        <end position="119"/>
    </location>
</feature>
<evidence type="ECO:0000313" key="2">
    <source>
        <dbReference type="EMBL" id="CEK48804.1"/>
    </source>
</evidence>
<feature type="non-terminal residue" evidence="2">
    <location>
        <position position="176"/>
    </location>
</feature>
<dbReference type="AlphaFoldDB" id="A0A0B6XY07"/>
<feature type="region of interest" description="Disordered" evidence="1">
    <location>
        <begin position="1"/>
        <end position="136"/>
    </location>
</feature>
<accession>A0A0B6XY07</accession>
<organism evidence="2">
    <name type="scientific">Arion vulgaris</name>
    <dbReference type="NCBI Taxonomy" id="1028688"/>
    <lineage>
        <taxon>Eukaryota</taxon>
        <taxon>Metazoa</taxon>
        <taxon>Spiralia</taxon>
        <taxon>Lophotrochozoa</taxon>
        <taxon>Mollusca</taxon>
        <taxon>Gastropoda</taxon>
        <taxon>Heterobranchia</taxon>
        <taxon>Euthyneura</taxon>
        <taxon>Panpulmonata</taxon>
        <taxon>Eupulmonata</taxon>
        <taxon>Stylommatophora</taxon>
        <taxon>Helicina</taxon>
        <taxon>Arionoidea</taxon>
        <taxon>Arionidae</taxon>
        <taxon>Arion</taxon>
    </lineage>
</organism>
<dbReference type="EMBL" id="HACG01001939">
    <property type="protein sequence ID" value="CEK48804.1"/>
    <property type="molecule type" value="Transcribed_RNA"/>
</dbReference>
<feature type="compositionally biased region" description="Gly residues" evidence="1">
    <location>
        <begin position="120"/>
        <end position="131"/>
    </location>
</feature>